<dbReference type="Gene3D" id="1.25.40.20">
    <property type="entry name" value="Ankyrin repeat-containing domain"/>
    <property type="match status" value="3"/>
</dbReference>
<feature type="compositionally biased region" description="Basic and acidic residues" evidence="4">
    <location>
        <begin position="650"/>
        <end position="666"/>
    </location>
</feature>
<dbReference type="PROSITE" id="PS50297">
    <property type="entry name" value="ANK_REP_REGION"/>
    <property type="match status" value="3"/>
</dbReference>
<dbReference type="Pfam" id="PF00023">
    <property type="entry name" value="Ank"/>
    <property type="match status" value="1"/>
</dbReference>
<feature type="compositionally biased region" description="Basic and acidic residues" evidence="4">
    <location>
        <begin position="600"/>
        <end position="619"/>
    </location>
</feature>
<feature type="region of interest" description="Disordered" evidence="4">
    <location>
        <begin position="336"/>
        <end position="368"/>
    </location>
</feature>
<keyword evidence="1" id="KW-0677">Repeat</keyword>
<dbReference type="EMBL" id="AQGS01001127">
    <property type="protein sequence ID" value="EPS35574.1"/>
    <property type="molecule type" value="Genomic_DNA"/>
</dbReference>
<gene>
    <name evidence="5" type="ORF">H072_11052</name>
</gene>
<dbReference type="InterPro" id="IPR002110">
    <property type="entry name" value="Ankyrin_rpt"/>
</dbReference>
<reference evidence="6" key="2">
    <citation type="submission" date="2013-04" db="EMBL/GenBank/DDBJ databases">
        <title>Genomic mechanisms accounting for the adaptation to parasitism in nematode-trapping fungi.</title>
        <authorList>
            <person name="Ahren D.G."/>
        </authorList>
    </citation>
    <scope>NUCLEOTIDE SEQUENCE [LARGE SCALE GENOMIC DNA]</scope>
    <source>
        <strain evidence="6">CBS 200.50</strain>
    </source>
</reference>
<evidence type="ECO:0000313" key="6">
    <source>
        <dbReference type="Proteomes" id="UP000015100"/>
    </source>
</evidence>
<comment type="caution">
    <text evidence="5">The sequence shown here is derived from an EMBL/GenBank/DDBJ whole genome shotgun (WGS) entry which is preliminary data.</text>
</comment>
<name>S7ZYP0_DACHA</name>
<dbReference type="eggNOG" id="KOG4177">
    <property type="taxonomic scope" value="Eukaryota"/>
</dbReference>
<evidence type="ECO:0000256" key="4">
    <source>
        <dbReference type="SAM" id="MobiDB-lite"/>
    </source>
</evidence>
<dbReference type="PRINTS" id="PR01415">
    <property type="entry name" value="ANKYRIN"/>
</dbReference>
<dbReference type="OMA" id="SEWNTRI"/>
<organism evidence="5 6">
    <name type="scientific">Dactylellina haptotyla (strain CBS 200.50)</name>
    <name type="common">Nematode-trapping fungus</name>
    <name type="synonym">Monacrosporium haptotylum</name>
    <dbReference type="NCBI Taxonomy" id="1284197"/>
    <lineage>
        <taxon>Eukaryota</taxon>
        <taxon>Fungi</taxon>
        <taxon>Dikarya</taxon>
        <taxon>Ascomycota</taxon>
        <taxon>Pezizomycotina</taxon>
        <taxon>Orbiliomycetes</taxon>
        <taxon>Orbiliales</taxon>
        <taxon>Orbiliaceae</taxon>
        <taxon>Dactylellina</taxon>
    </lineage>
</organism>
<feature type="compositionally biased region" description="Low complexity" evidence="4">
    <location>
        <begin position="620"/>
        <end position="644"/>
    </location>
</feature>
<proteinExistence type="predicted"/>
<evidence type="ECO:0008006" key="7">
    <source>
        <dbReference type="Google" id="ProtNLM"/>
    </source>
</evidence>
<dbReference type="PANTHER" id="PTHR24198:SF165">
    <property type="entry name" value="ANKYRIN REPEAT-CONTAINING PROTEIN-RELATED"/>
    <property type="match status" value="1"/>
</dbReference>
<evidence type="ECO:0000256" key="1">
    <source>
        <dbReference type="ARBA" id="ARBA00022737"/>
    </source>
</evidence>
<dbReference type="OrthoDB" id="539213at2759"/>
<dbReference type="PROSITE" id="PS50088">
    <property type="entry name" value="ANK_REPEAT"/>
    <property type="match status" value="3"/>
</dbReference>
<dbReference type="InterPro" id="IPR036770">
    <property type="entry name" value="Ankyrin_rpt-contain_sf"/>
</dbReference>
<dbReference type="Pfam" id="PF12796">
    <property type="entry name" value="Ank_2"/>
    <property type="match status" value="2"/>
</dbReference>
<feature type="region of interest" description="Disordered" evidence="4">
    <location>
        <begin position="1113"/>
        <end position="1138"/>
    </location>
</feature>
<dbReference type="Proteomes" id="UP000015100">
    <property type="component" value="Unassembled WGS sequence"/>
</dbReference>
<sequence length="1880" mass="214235">MSGPLPALPTEPKAFLEHIGENEGKPLRELVKPYLEYESNLRRLFAQEPDHPALVDNLVGLVPLYDGHDDKVKIQSRNIETESPEEQGRYIMTLDEEERKESGQRAIVDRETFIKNFTKFTEGSLANLNWSHIVAAGSSVMTPLLPVPEDYNEDNSTLADYYHSRFAPTSDIDLFIYGTKDEAVAIKRIEAVEKTIIKNLEDKKVLSVRTKNTITIVSEYPNRHIQIVLRLYSSISEILTGFDVSCACVAYDGQQVYANPRAIVSLMLQCNDIDLSRRSPSYEFRLAKYRKRGFEIYYADLDRKIIDPTIYERHIRGVKGLAKLLVLERLPTEHQQDAYANQRRRERNRPERKKPKRERKILNGDLKGEGGEIPDWGINTIETDESAYETIAIPYGPRFNAERIKKLLFQGDLFLNSEWNTRIQKRRAGYLHRHAAFFGSVKFIVNDCCGHCPDPDPENSEEKELRIKDDRYYIRGRISFIKDDPGRQEIGSFNPITEEDWTDMAYLSVNEVLCRAIVANDPETVKAWLAEGNDVNKRDYTGRSPLHLAALASTAEIVRILLDAGARMTARIFDGRTALHIAAARGDVEIAKVLLLKSQQNEKEKEEREERAAQKRAAETADAAGATATAEGEATATEGGTAATPGEPDVDMKDADEKASDGKGEANEDDDMSIISEGSGSVSARTGVSSFVDVHMRSTSEDPELGEIQAEEEVEDDIIEINKTDWDYQFSALHYAIVHGHEELVTMLVSEFGADVLQPVILSYTTHGVPSSVLLSLSLIYRMVDYKAKPSMLRTLLKLGASSAQTDMNGISALMRVVQKGDLECLKIMFEEDSASATAALKYLNTEYNEKATNPLISAISGGHAEMALLLLEHGAKPELDVKQFVKATKPTDYQRDRYIVYSFQPAELALRMEMPDVFEKCIELGANPSTYTAGSMPTDKMQTGYMSSYHKKYMTLLDLVQQKLKSWNEELTGIDKRLEDESKPAELKKPKEPKFKAILPVPEIYKEGTYEHWMASKIIQTENKSREYHNEQEIERRKPPAPFKSNLDMAKVELKKAKIVEMVERWNGLVELLLSKDAKTFKALHPDIWWEVFGKPAAEALKAKEEAKQLAEARAALQAPQPEPEKKEEEEKKEEVEEDKFEVEFTFEIEKWRKLDSKMTEAYQELYKAVWDGDAERVKKYTTTNWEEDIPPLLMATKNQLDYTPFSIAVLRKHPHEFLDLILNIAQAQYLRDNENAKKEQKEKVYLLDGELEFEMEEFDFTEVKLTSTVAEEEDKDHRLRANVRAINVLSYAVPFVVGDKDDNRKEILLNQAIYAGDNELAKYITSRSEIFDKVHVTPGAQLPVKNDNNLSNNIIKLENIEMLKDFMEKYGLGTVFDGKNEFKYDDSDSEGEQSDAEMEDDEPKPESQEKKPYKRPKQYLGLSINGKKQKEWTNLMNPNYYGPPRLQYEDPPLALFAAYHGSQKVFEWLETNGPQDAIRQWQGRIEKSEGAKKSYFLKVLQAADEETIKSWMGIEHPLLLHAVVMNDSVRKDKKRLKEDKFAWYENNLKFFAEKSPEHLEYRKNRKGFTPLLLAASKLNKYAMKALLDLGADPYAKVPDGNYNLIHMMIQAFINNYSYPYYSYSYHNYNRSNVNATWKKLRDCLALLPADVKKWAFCQRATNNQILYTPLAYALAYLNNNDKTPIFKLLLEHSQGADTRIRTSLGDLPVHTLAKKSTLRILQCVLDSSPVDVLMAENTNGLTALELATLAWYKDHVLCGEAGITFPWQSHSGRDVVSSMAITKDPVINVPELTDEEKYDEKLRRKDWGIRSLDDNSTRAIKMLQVSLKKAVDGGAGMRTLVSLKDVNETAERLANRGKYNSSFCWSEGGRYDDIVYSW</sequence>
<evidence type="ECO:0000256" key="2">
    <source>
        <dbReference type="ARBA" id="ARBA00023043"/>
    </source>
</evidence>
<evidence type="ECO:0000256" key="3">
    <source>
        <dbReference type="PROSITE-ProRule" id="PRU00023"/>
    </source>
</evidence>
<feature type="compositionally biased region" description="Acidic residues" evidence="4">
    <location>
        <begin position="1389"/>
        <end position="1405"/>
    </location>
</feature>
<evidence type="ECO:0000313" key="5">
    <source>
        <dbReference type="EMBL" id="EPS35574.1"/>
    </source>
</evidence>
<dbReference type="SMART" id="SM00248">
    <property type="entry name" value="ANK"/>
    <property type="match status" value="11"/>
</dbReference>
<accession>S7ZYP0</accession>
<keyword evidence="6" id="KW-1185">Reference proteome</keyword>
<feature type="compositionally biased region" description="Basic residues" evidence="4">
    <location>
        <begin position="342"/>
        <end position="359"/>
    </location>
</feature>
<feature type="region of interest" description="Disordered" evidence="4">
    <location>
        <begin position="1385"/>
        <end position="1420"/>
    </location>
</feature>
<feature type="compositionally biased region" description="Basic and acidic residues" evidence="4">
    <location>
        <begin position="1124"/>
        <end position="1136"/>
    </location>
</feature>
<dbReference type="Pfam" id="PF26128">
    <property type="entry name" value="Gad2"/>
    <property type="match status" value="1"/>
</dbReference>
<dbReference type="SUPFAM" id="SSF48403">
    <property type="entry name" value="Ankyrin repeat"/>
    <property type="match status" value="2"/>
</dbReference>
<keyword evidence="2 3" id="KW-0040">ANK repeat</keyword>
<feature type="repeat" description="ANK" evidence="3">
    <location>
        <begin position="541"/>
        <end position="573"/>
    </location>
</feature>
<dbReference type="STRING" id="1284197.S7ZYP0"/>
<feature type="repeat" description="ANK" evidence="3">
    <location>
        <begin position="1568"/>
        <end position="1594"/>
    </location>
</feature>
<feature type="repeat" description="ANK" evidence="3">
    <location>
        <begin position="574"/>
        <end position="595"/>
    </location>
</feature>
<protein>
    <recommendedName>
        <fullName evidence="7">Ankyrin repeat protein</fullName>
    </recommendedName>
</protein>
<dbReference type="PANTHER" id="PTHR24198">
    <property type="entry name" value="ANKYRIN REPEAT AND PROTEIN KINASE DOMAIN-CONTAINING PROTEIN"/>
    <property type="match status" value="1"/>
</dbReference>
<feature type="region of interest" description="Disordered" evidence="4">
    <location>
        <begin position="600"/>
        <end position="681"/>
    </location>
</feature>
<dbReference type="HOGENOM" id="CLU_003548_0_0_1"/>
<reference evidence="5 6" key="1">
    <citation type="journal article" date="2013" name="PLoS Genet.">
        <title>Genomic mechanisms accounting for the adaptation to parasitism in nematode-trapping fungi.</title>
        <authorList>
            <person name="Meerupati T."/>
            <person name="Andersson K.M."/>
            <person name="Friman E."/>
            <person name="Kumar D."/>
            <person name="Tunlid A."/>
            <person name="Ahren D."/>
        </authorList>
    </citation>
    <scope>NUCLEOTIDE SEQUENCE [LARGE SCALE GENOMIC DNA]</scope>
    <source>
        <strain evidence="5 6">CBS 200.50</strain>
    </source>
</reference>